<dbReference type="InterPro" id="IPR003805">
    <property type="entry name" value="CobS"/>
</dbReference>
<keyword evidence="8 19" id="KW-0169">Cobalamin biosynthesis</keyword>
<evidence type="ECO:0000256" key="17">
    <source>
        <dbReference type="ARBA" id="ARBA00048623"/>
    </source>
</evidence>
<evidence type="ECO:0000256" key="9">
    <source>
        <dbReference type="ARBA" id="ARBA00022679"/>
    </source>
</evidence>
<evidence type="ECO:0000256" key="4">
    <source>
        <dbReference type="ARBA" id="ARBA00010561"/>
    </source>
</evidence>
<dbReference type="EMBL" id="JACHXA010000008">
    <property type="protein sequence ID" value="MBB3066492.1"/>
    <property type="molecule type" value="Genomic_DNA"/>
</dbReference>
<evidence type="ECO:0000256" key="13">
    <source>
        <dbReference type="ARBA" id="ARBA00023136"/>
    </source>
</evidence>
<dbReference type="GO" id="GO:0005886">
    <property type="term" value="C:plasma membrane"/>
    <property type="evidence" value="ECO:0007669"/>
    <property type="project" value="UniProtKB-SubCell"/>
</dbReference>
<dbReference type="GO" id="GO:0009236">
    <property type="term" value="P:cobalamin biosynthetic process"/>
    <property type="evidence" value="ECO:0007669"/>
    <property type="project" value="UniProtKB-UniRule"/>
</dbReference>
<dbReference type="GO" id="GO:0008818">
    <property type="term" value="F:cobalamin 5'-phosphate synthase activity"/>
    <property type="evidence" value="ECO:0007669"/>
    <property type="project" value="UniProtKB-UniRule"/>
</dbReference>
<evidence type="ECO:0000313" key="20">
    <source>
        <dbReference type="EMBL" id="MBB3066492.1"/>
    </source>
</evidence>
<evidence type="ECO:0000313" key="21">
    <source>
        <dbReference type="Proteomes" id="UP000581135"/>
    </source>
</evidence>
<keyword evidence="12 19" id="KW-1133">Transmembrane helix</keyword>
<dbReference type="GO" id="GO:0051073">
    <property type="term" value="F:adenosylcobinamide-GDP ribazoletransferase activity"/>
    <property type="evidence" value="ECO:0007669"/>
    <property type="project" value="UniProtKB-UniRule"/>
</dbReference>
<evidence type="ECO:0000256" key="16">
    <source>
        <dbReference type="ARBA" id="ARBA00032853"/>
    </source>
</evidence>
<evidence type="ECO:0000256" key="10">
    <source>
        <dbReference type="ARBA" id="ARBA00022692"/>
    </source>
</evidence>
<evidence type="ECO:0000256" key="12">
    <source>
        <dbReference type="ARBA" id="ARBA00022989"/>
    </source>
</evidence>
<dbReference type="AlphaFoldDB" id="A0A839SVJ0"/>
<feature type="transmembrane region" description="Helical" evidence="19">
    <location>
        <begin position="191"/>
        <end position="218"/>
    </location>
</feature>
<dbReference type="EC" id="2.7.8.26" evidence="5 19"/>
<organism evidence="20 21">
    <name type="scientific">Limibacillus halophilus</name>
    <dbReference type="NCBI Taxonomy" id="1579333"/>
    <lineage>
        <taxon>Bacteria</taxon>
        <taxon>Pseudomonadati</taxon>
        <taxon>Pseudomonadota</taxon>
        <taxon>Alphaproteobacteria</taxon>
        <taxon>Rhodospirillales</taxon>
        <taxon>Rhodovibrionaceae</taxon>
        <taxon>Limibacillus</taxon>
    </lineage>
</organism>
<keyword evidence="11 19" id="KW-0460">Magnesium</keyword>
<dbReference type="Proteomes" id="UP000581135">
    <property type="component" value="Unassembled WGS sequence"/>
</dbReference>
<comment type="pathway">
    <text evidence="3 19">Cofactor biosynthesis; adenosylcobalamin biosynthesis; adenosylcobalamin from cob(II)yrinate a,c-diamide: step 7/7.</text>
</comment>
<proteinExistence type="inferred from homology"/>
<accession>A0A839SVJ0</accession>
<sequence length="262" mass="26785">MRQNEAALRAFLSDWLCDLKLSIIFFTRIPLAQPGEITPKALTRALRAAPLVGGLVGLIAAGAGVLGWTLGLPPLVCGLLAVGASMLLTGCLHEDGLTDVADGFGGAFQRDRKLEIMKDSRTGTYGAAALFLSIGLRAAALSVLIPAGIAWAALPLAHAASRALIPGIMAVTPQARSSGLGAYHLEPERRVVVAALILGALVTLVLAGLGNALILLALAATGAAAMRTLALRQIGGYTGDVLGATQQVGEITLLLGLTVLMS</sequence>
<evidence type="ECO:0000256" key="5">
    <source>
        <dbReference type="ARBA" id="ARBA00013200"/>
    </source>
</evidence>
<keyword evidence="7 19" id="KW-1003">Cell membrane</keyword>
<evidence type="ECO:0000256" key="11">
    <source>
        <dbReference type="ARBA" id="ARBA00022842"/>
    </source>
</evidence>
<evidence type="ECO:0000256" key="3">
    <source>
        <dbReference type="ARBA" id="ARBA00004663"/>
    </source>
</evidence>
<name>A0A839SVJ0_9PROT</name>
<comment type="catalytic activity">
    <reaction evidence="18 19">
        <text>alpha-ribazole 5'-phosphate + adenosylcob(III)inamide-GDP = adenosylcob(III)alamin 5'-phosphate + GMP + H(+)</text>
        <dbReference type="Rhea" id="RHEA:23560"/>
        <dbReference type="ChEBI" id="CHEBI:15378"/>
        <dbReference type="ChEBI" id="CHEBI:57918"/>
        <dbReference type="ChEBI" id="CHEBI:58115"/>
        <dbReference type="ChEBI" id="CHEBI:60487"/>
        <dbReference type="ChEBI" id="CHEBI:60493"/>
        <dbReference type="EC" id="2.7.8.26"/>
    </reaction>
</comment>
<protein>
    <recommendedName>
        <fullName evidence="6 19">Adenosylcobinamide-GDP ribazoletransferase</fullName>
        <ecNumber evidence="5 19">2.7.8.26</ecNumber>
    </recommendedName>
    <alternativeName>
        <fullName evidence="16 19">Cobalamin synthase</fullName>
    </alternativeName>
    <alternativeName>
        <fullName evidence="15 19">Cobalamin-5'-phosphate synthase</fullName>
    </alternativeName>
</protein>
<reference evidence="20 21" key="1">
    <citation type="submission" date="2020-08" db="EMBL/GenBank/DDBJ databases">
        <title>Genomic Encyclopedia of Type Strains, Phase III (KMG-III): the genomes of soil and plant-associated and newly described type strains.</title>
        <authorList>
            <person name="Whitman W."/>
        </authorList>
    </citation>
    <scope>NUCLEOTIDE SEQUENCE [LARGE SCALE GENOMIC DNA]</scope>
    <source>
        <strain evidence="20 21">CECT 8803</strain>
    </source>
</reference>
<feature type="transmembrane region" description="Helical" evidence="19">
    <location>
        <begin position="72"/>
        <end position="92"/>
    </location>
</feature>
<dbReference type="HAMAP" id="MF_00719">
    <property type="entry name" value="CobS"/>
    <property type="match status" value="1"/>
</dbReference>
<evidence type="ECO:0000256" key="6">
    <source>
        <dbReference type="ARBA" id="ARBA00015850"/>
    </source>
</evidence>
<dbReference type="Pfam" id="PF02654">
    <property type="entry name" value="CobS"/>
    <property type="match status" value="1"/>
</dbReference>
<gene>
    <name evidence="19" type="primary">cobS</name>
    <name evidence="20" type="ORF">FHR98_002798</name>
</gene>
<dbReference type="PANTHER" id="PTHR34148">
    <property type="entry name" value="ADENOSYLCOBINAMIDE-GDP RIBAZOLETRANSFERASE"/>
    <property type="match status" value="1"/>
</dbReference>
<evidence type="ECO:0000256" key="19">
    <source>
        <dbReference type="HAMAP-Rule" id="MF_00719"/>
    </source>
</evidence>
<keyword evidence="10 19" id="KW-0812">Transmembrane</keyword>
<comment type="catalytic activity">
    <reaction evidence="17 19">
        <text>alpha-ribazole + adenosylcob(III)inamide-GDP = adenosylcob(III)alamin + GMP + H(+)</text>
        <dbReference type="Rhea" id="RHEA:16049"/>
        <dbReference type="ChEBI" id="CHEBI:10329"/>
        <dbReference type="ChEBI" id="CHEBI:15378"/>
        <dbReference type="ChEBI" id="CHEBI:18408"/>
        <dbReference type="ChEBI" id="CHEBI:58115"/>
        <dbReference type="ChEBI" id="CHEBI:60487"/>
        <dbReference type="EC" id="2.7.8.26"/>
    </reaction>
</comment>
<feature type="transmembrane region" description="Helical" evidence="19">
    <location>
        <begin position="48"/>
        <end position="66"/>
    </location>
</feature>
<dbReference type="PANTHER" id="PTHR34148:SF1">
    <property type="entry name" value="ADENOSYLCOBINAMIDE-GDP RIBAZOLETRANSFERASE"/>
    <property type="match status" value="1"/>
</dbReference>
<evidence type="ECO:0000256" key="7">
    <source>
        <dbReference type="ARBA" id="ARBA00022475"/>
    </source>
</evidence>
<dbReference type="NCBIfam" id="TIGR00317">
    <property type="entry name" value="cobS"/>
    <property type="match status" value="1"/>
</dbReference>
<keyword evidence="9 19" id="KW-0808">Transferase</keyword>
<comment type="function">
    <text evidence="14 19">Joins adenosylcobinamide-GDP and alpha-ribazole to generate adenosylcobalamin (Ado-cobalamin). Also synthesizes adenosylcobalamin 5'-phosphate from adenosylcobinamide-GDP and alpha-ribazole 5'-phosphate.</text>
</comment>
<evidence type="ECO:0000256" key="18">
    <source>
        <dbReference type="ARBA" id="ARBA00049504"/>
    </source>
</evidence>
<comment type="caution">
    <text evidence="20">The sequence shown here is derived from an EMBL/GenBank/DDBJ whole genome shotgun (WGS) entry which is preliminary data.</text>
</comment>
<feature type="transmembrane region" description="Helical" evidence="19">
    <location>
        <begin position="127"/>
        <end position="154"/>
    </location>
</feature>
<dbReference type="RefSeq" id="WP_183417300.1">
    <property type="nucleotide sequence ID" value="NZ_JACHXA010000008.1"/>
</dbReference>
<evidence type="ECO:0000256" key="15">
    <source>
        <dbReference type="ARBA" id="ARBA00032605"/>
    </source>
</evidence>
<evidence type="ECO:0000256" key="1">
    <source>
        <dbReference type="ARBA" id="ARBA00001946"/>
    </source>
</evidence>
<evidence type="ECO:0000256" key="8">
    <source>
        <dbReference type="ARBA" id="ARBA00022573"/>
    </source>
</evidence>
<keyword evidence="21" id="KW-1185">Reference proteome</keyword>
<evidence type="ECO:0000256" key="2">
    <source>
        <dbReference type="ARBA" id="ARBA00004651"/>
    </source>
</evidence>
<comment type="similarity">
    <text evidence="4 19">Belongs to the CobS family.</text>
</comment>
<evidence type="ECO:0000256" key="14">
    <source>
        <dbReference type="ARBA" id="ARBA00025228"/>
    </source>
</evidence>
<dbReference type="UniPathway" id="UPA00148">
    <property type="reaction ID" value="UER00238"/>
</dbReference>
<comment type="subcellular location">
    <subcellularLocation>
        <location evidence="2 19">Cell membrane</location>
        <topology evidence="2 19">Multi-pass membrane protein</topology>
    </subcellularLocation>
</comment>
<comment type="cofactor">
    <cofactor evidence="1 19">
        <name>Mg(2+)</name>
        <dbReference type="ChEBI" id="CHEBI:18420"/>
    </cofactor>
</comment>
<keyword evidence="13 19" id="KW-0472">Membrane</keyword>